<keyword evidence="2" id="KW-1185">Reference proteome</keyword>
<dbReference type="AlphaFoldDB" id="A0A151J065"/>
<organism evidence="1 2">
    <name type="scientific">Trachymyrmex cornetzi</name>
    <dbReference type="NCBI Taxonomy" id="471704"/>
    <lineage>
        <taxon>Eukaryota</taxon>
        <taxon>Metazoa</taxon>
        <taxon>Ecdysozoa</taxon>
        <taxon>Arthropoda</taxon>
        <taxon>Hexapoda</taxon>
        <taxon>Insecta</taxon>
        <taxon>Pterygota</taxon>
        <taxon>Neoptera</taxon>
        <taxon>Endopterygota</taxon>
        <taxon>Hymenoptera</taxon>
        <taxon>Apocrita</taxon>
        <taxon>Aculeata</taxon>
        <taxon>Formicoidea</taxon>
        <taxon>Formicidae</taxon>
        <taxon>Myrmicinae</taxon>
        <taxon>Trachymyrmex</taxon>
    </lineage>
</organism>
<dbReference type="EMBL" id="KQ980658">
    <property type="protein sequence ID" value="KYN14736.1"/>
    <property type="molecule type" value="Genomic_DNA"/>
</dbReference>
<dbReference type="Proteomes" id="UP000078492">
    <property type="component" value="Unassembled WGS sequence"/>
</dbReference>
<evidence type="ECO:0000313" key="2">
    <source>
        <dbReference type="Proteomes" id="UP000078492"/>
    </source>
</evidence>
<sequence>MSSSHSFFGKKHEVIGFAKVESCGCRREETWREKLCNTVEKRHTMSCINKKLNERVLPPSVSSILRTMHVYDLTVFISRPFGYGMMLHAKYRTATEHRLKEVEAQVRRVRRGRNSVAPRRDVHPCSIVSLSRVRELLNATQKGLHLPPRCHKAGKINGSP</sequence>
<gene>
    <name evidence="1" type="ORF">ALC57_13012</name>
</gene>
<accession>A0A151J065</accession>
<reference evidence="1 2" key="1">
    <citation type="submission" date="2015-09" db="EMBL/GenBank/DDBJ databases">
        <title>Trachymyrmex cornetzi WGS genome.</title>
        <authorList>
            <person name="Nygaard S."/>
            <person name="Hu H."/>
            <person name="Boomsma J."/>
            <person name="Zhang G."/>
        </authorList>
    </citation>
    <scope>NUCLEOTIDE SEQUENCE [LARGE SCALE GENOMIC DNA]</scope>
    <source>
        <strain evidence="1">Tcor2-1</strain>
        <tissue evidence="1">Whole body</tissue>
    </source>
</reference>
<protein>
    <submittedName>
        <fullName evidence="1">Uncharacterized protein</fullName>
    </submittedName>
</protein>
<evidence type="ECO:0000313" key="1">
    <source>
        <dbReference type="EMBL" id="KYN14736.1"/>
    </source>
</evidence>
<name>A0A151J065_9HYME</name>
<proteinExistence type="predicted"/>